<dbReference type="AlphaFoldDB" id="A0A5B0DRC2"/>
<dbReference type="SMART" id="SM00345">
    <property type="entry name" value="HTH_GNTR"/>
    <property type="match status" value="1"/>
</dbReference>
<dbReference type="GO" id="GO:0003677">
    <property type="term" value="F:DNA binding"/>
    <property type="evidence" value="ECO:0007669"/>
    <property type="project" value="UniProtKB-KW"/>
</dbReference>
<dbReference type="RefSeq" id="WP_149301197.1">
    <property type="nucleotide sequence ID" value="NZ_VTWH01000004.1"/>
</dbReference>
<sequence>MDSEDLGRFEFRPLYRQVRDKLIRQLADGVWAPGDILPSEVHLAAELGVSQGTIRKALDVLASEKMVVRRQGRGTFVASHDEEHGMFQFFKVVPDAGPRTIPRCVVNSITRHRATPEERDLLHLTDASYVMRIARVRWMLHRPVIYETISVPALLFPGLADMNLPDNIYGFYAAKFSVSVARSQERLKAVAAGAREAGELNVAVGHPLLAMRRLAYSVDNVPVETRLSFCLTDGVHYLAEH</sequence>
<dbReference type="Pfam" id="PF00392">
    <property type="entry name" value="GntR"/>
    <property type="match status" value="1"/>
</dbReference>
<accession>A0A5B0DRC2</accession>
<dbReference type="Proteomes" id="UP000324738">
    <property type="component" value="Unassembled WGS sequence"/>
</dbReference>
<organism evidence="5 6">
    <name type="scientific">Aureimonas fodinaquatilis</name>
    <dbReference type="NCBI Taxonomy" id="2565783"/>
    <lineage>
        <taxon>Bacteria</taxon>
        <taxon>Pseudomonadati</taxon>
        <taxon>Pseudomonadota</taxon>
        <taxon>Alphaproteobacteria</taxon>
        <taxon>Hyphomicrobiales</taxon>
        <taxon>Aurantimonadaceae</taxon>
        <taxon>Aureimonas</taxon>
    </lineage>
</organism>
<evidence type="ECO:0000256" key="2">
    <source>
        <dbReference type="ARBA" id="ARBA00023125"/>
    </source>
</evidence>
<comment type="caution">
    <text evidence="5">The sequence shown here is derived from an EMBL/GenBank/DDBJ whole genome shotgun (WGS) entry which is preliminary data.</text>
</comment>
<dbReference type="PANTHER" id="PTHR44846">
    <property type="entry name" value="MANNOSYL-D-GLYCERATE TRANSPORT/METABOLISM SYSTEM REPRESSOR MNGR-RELATED"/>
    <property type="match status" value="1"/>
</dbReference>
<dbReference type="Gene3D" id="1.10.10.10">
    <property type="entry name" value="Winged helix-like DNA-binding domain superfamily/Winged helix DNA-binding domain"/>
    <property type="match status" value="1"/>
</dbReference>
<dbReference type="SUPFAM" id="SSF64288">
    <property type="entry name" value="Chorismate lyase-like"/>
    <property type="match status" value="1"/>
</dbReference>
<keyword evidence="3" id="KW-0804">Transcription</keyword>
<dbReference type="InterPro" id="IPR000524">
    <property type="entry name" value="Tscrpt_reg_HTH_GntR"/>
</dbReference>
<keyword evidence="6" id="KW-1185">Reference proteome</keyword>
<feature type="domain" description="HTH gntR-type" evidence="4">
    <location>
        <begin position="12"/>
        <end position="80"/>
    </location>
</feature>
<dbReference type="InterPro" id="IPR036390">
    <property type="entry name" value="WH_DNA-bd_sf"/>
</dbReference>
<dbReference type="Pfam" id="PF07702">
    <property type="entry name" value="UTRA"/>
    <property type="match status" value="1"/>
</dbReference>
<evidence type="ECO:0000313" key="6">
    <source>
        <dbReference type="Proteomes" id="UP000324738"/>
    </source>
</evidence>
<evidence type="ECO:0000256" key="1">
    <source>
        <dbReference type="ARBA" id="ARBA00023015"/>
    </source>
</evidence>
<dbReference type="EMBL" id="VTWH01000004">
    <property type="protein sequence ID" value="KAA0968923.1"/>
    <property type="molecule type" value="Genomic_DNA"/>
</dbReference>
<name>A0A5B0DRC2_9HYPH</name>
<reference evidence="5 6" key="1">
    <citation type="submission" date="2019-08" db="EMBL/GenBank/DDBJ databases">
        <title>Aureimonas fodiniaquatilis sp. nov., isolated from a coal mine wastewater.</title>
        <authorList>
            <person name="Kim W."/>
        </authorList>
    </citation>
    <scope>NUCLEOTIDE SEQUENCE [LARGE SCALE GENOMIC DNA]</scope>
    <source>
        <strain evidence="5 6">CAU 1482</strain>
    </source>
</reference>
<dbReference type="SUPFAM" id="SSF46785">
    <property type="entry name" value="Winged helix' DNA-binding domain"/>
    <property type="match status" value="1"/>
</dbReference>
<dbReference type="CDD" id="cd07377">
    <property type="entry name" value="WHTH_GntR"/>
    <property type="match status" value="1"/>
</dbReference>
<keyword evidence="2" id="KW-0238">DNA-binding</keyword>
<dbReference type="GO" id="GO:0003700">
    <property type="term" value="F:DNA-binding transcription factor activity"/>
    <property type="evidence" value="ECO:0007669"/>
    <property type="project" value="InterPro"/>
</dbReference>
<keyword evidence="1" id="KW-0805">Transcription regulation</keyword>
<dbReference type="SMART" id="SM00866">
    <property type="entry name" value="UTRA"/>
    <property type="match status" value="1"/>
</dbReference>
<dbReference type="InterPro" id="IPR028978">
    <property type="entry name" value="Chorismate_lyase_/UTRA_dom_sf"/>
</dbReference>
<dbReference type="OrthoDB" id="7173258at2"/>
<protein>
    <submittedName>
        <fullName evidence="5">GntR family transcriptional regulator</fullName>
    </submittedName>
</protein>
<dbReference type="Gene3D" id="3.40.1410.10">
    <property type="entry name" value="Chorismate lyase-like"/>
    <property type="match status" value="1"/>
</dbReference>
<proteinExistence type="predicted"/>
<dbReference type="InterPro" id="IPR050679">
    <property type="entry name" value="Bact_HTH_transcr_reg"/>
</dbReference>
<evidence type="ECO:0000313" key="5">
    <source>
        <dbReference type="EMBL" id="KAA0968923.1"/>
    </source>
</evidence>
<evidence type="ECO:0000259" key="4">
    <source>
        <dbReference type="PROSITE" id="PS50949"/>
    </source>
</evidence>
<dbReference type="InterPro" id="IPR036388">
    <property type="entry name" value="WH-like_DNA-bd_sf"/>
</dbReference>
<dbReference type="PANTHER" id="PTHR44846:SF1">
    <property type="entry name" value="MANNOSYL-D-GLYCERATE TRANSPORT_METABOLISM SYSTEM REPRESSOR MNGR-RELATED"/>
    <property type="match status" value="1"/>
</dbReference>
<dbReference type="PRINTS" id="PR00035">
    <property type="entry name" value="HTHGNTR"/>
</dbReference>
<gene>
    <name evidence="5" type="ORF">FPY71_15265</name>
</gene>
<dbReference type="PROSITE" id="PS50949">
    <property type="entry name" value="HTH_GNTR"/>
    <property type="match status" value="1"/>
</dbReference>
<dbReference type="GO" id="GO:0045892">
    <property type="term" value="P:negative regulation of DNA-templated transcription"/>
    <property type="evidence" value="ECO:0007669"/>
    <property type="project" value="TreeGrafter"/>
</dbReference>
<evidence type="ECO:0000256" key="3">
    <source>
        <dbReference type="ARBA" id="ARBA00023163"/>
    </source>
</evidence>
<dbReference type="InterPro" id="IPR011663">
    <property type="entry name" value="UTRA"/>
</dbReference>